<dbReference type="EMBL" id="JBHSDU010000015">
    <property type="protein sequence ID" value="MFC4314993.1"/>
    <property type="molecule type" value="Genomic_DNA"/>
</dbReference>
<keyword evidence="2" id="KW-1185">Reference proteome</keyword>
<organism evidence="1 2">
    <name type="scientific">Steroidobacter flavus</name>
    <dbReference type="NCBI Taxonomy" id="1842136"/>
    <lineage>
        <taxon>Bacteria</taxon>
        <taxon>Pseudomonadati</taxon>
        <taxon>Pseudomonadota</taxon>
        <taxon>Gammaproteobacteria</taxon>
        <taxon>Steroidobacterales</taxon>
        <taxon>Steroidobacteraceae</taxon>
        <taxon>Steroidobacter</taxon>
    </lineage>
</organism>
<evidence type="ECO:0000313" key="2">
    <source>
        <dbReference type="Proteomes" id="UP001595904"/>
    </source>
</evidence>
<evidence type="ECO:0000313" key="1">
    <source>
        <dbReference type="EMBL" id="MFC4314993.1"/>
    </source>
</evidence>
<proteinExistence type="predicted"/>
<dbReference type="InterPro" id="IPR030972">
    <property type="entry name" value="UrcA_uranyl"/>
</dbReference>
<name>A0ABV8T7J4_9GAMM</name>
<protein>
    <submittedName>
        <fullName evidence="1">UrcA family protein</fullName>
    </submittedName>
</protein>
<dbReference type="Proteomes" id="UP001595904">
    <property type="component" value="Unassembled WGS sequence"/>
</dbReference>
<sequence>MTATLAASLVGAFAVAHADRVGQLKGTPKIVVNYDDLDISSPHGLEQLYTRIENAAMSVCDYDRLHKELARQRRPAACYQAAVDDAIKQVNKPTLTALHKTKAKTIPG</sequence>
<reference evidence="2" key="1">
    <citation type="journal article" date="2019" name="Int. J. Syst. Evol. Microbiol.">
        <title>The Global Catalogue of Microorganisms (GCM) 10K type strain sequencing project: providing services to taxonomists for standard genome sequencing and annotation.</title>
        <authorList>
            <consortium name="The Broad Institute Genomics Platform"/>
            <consortium name="The Broad Institute Genome Sequencing Center for Infectious Disease"/>
            <person name="Wu L."/>
            <person name="Ma J."/>
        </authorList>
    </citation>
    <scope>NUCLEOTIDE SEQUENCE [LARGE SCALE GENOMIC DNA]</scope>
    <source>
        <strain evidence="2">CGMCC 1.10759</strain>
    </source>
</reference>
<accession>A0ABV8T7J4</accession>
<comment type="caution">
    <text evidence="1">The sequence shown here is derived from an EMBL/GenBank/DDBJ whole genome shotgun (WGS) entry which is preliminary data.</text>
</comment>
<dbReference type="NCBIfam" id="TIGR04433">
    <property type="entry name" value="UrcA_uranyl"/>
    <property type="match status" value="1"/>
</dbReference>
<dbReference type="RefSeq" id="WP_380606612.1">
    <property type="nucleotide sequence ID" value="NZ_JBHSDU010000015.1"/>
</dbReference>
<gene>
    <name evidence="1" type="ORF">ACFPN2_38400</name>
</gene>